<evidence type="ECO:0000256" key="5">
    <source>
        <dbReference type="ARBA" id="ARBA00022777"/>
    </source>
</evidence>
<evidence type="ECO:0000256" key="6">
    <source>
        <dbReference type="ARBA" id="ARBA00023012"/>
    </source>
</evidence>
<evidence type="ECO:0000313" key="11">
    <source>
        <dbReference type="Proteomes" id="UP000592216"/>
    </source>
</evidence>
<evidence type="ECO:0000256" key="8">
    <source>
        <dbReference type="SAM" id="MobiDB-lite"/>
    </source>
</evidence>
<dbReference type="EMBL" id="JABCJE010000001">
    <property type="protein sequence ID" value="NVO22060.1"/>
    <property type="molecule type" value="Genomic_DNA"/>
</dbReference>
<comment type="catalytic activity">
    <reaction evidence="1">
        <text>ATP + protein L-histidine = ADP + protein N-phospho-L-histidine.</text>
        <dbReference type="EC" id="2.7.13.3"/>
    </reaction>
</comment>
<dbReference type="RefSeq" id="WP_177156453.1">
    <property type="nucleotide sequence ID" value="NZ_JABCJE010000001.1"/>
</dbReference>
<comment type="caution">
    <text evidence="10">The sequence shown here is derived from an EMBL/GenBank/DDBJ whole genome shotgun (WGS) entry which is preliminary data.</text>
</comment>
<protein>
    <recommendedName>
        <fullName evidence="2">histidine kinase</fullName>
        <ecNumber evidence="2">2.7.13.3</ecNumber>
    </recommendedName>
</protein>
<feature type="modified residue" description="Phosphohistidine" evidence="7">
    <location>
        <position position="49"/>
    </location>
</feature>
<feature type="compositionally biased region" description="Pro residues" evidence="8">
    <location>
        <begin position="385"/>
        <end position="395"/>
    </location>
</feature>
<gene>
    <name evidence="10" type="ORF">HJ536_01710</name>
</gene>
<dbReference type="InterPro" id="IPR008207">
    <property type="entry name" value="Sig_transdc_His_kin_Hpt_dom"/>
</dbReference>
<keyword evidence="5" id="KW-0418">Kinase</keyword>
<dbReference type="CDD" id="cd00088">
    <property type="entry name" value="HPT"/>
    <property type="match status" value="1"/>
</dbReference>
<evidence type="ECO:0000313" key="10">
    <source>
        <dbReference type="EMBL" id="NVO22060.1"/>
    </source>
</evidence>
<dbReference type="Gene3D" id="1.20.120.160">
    <property type="entry name" value="HPT domain"/>
    <property type="match status" value="1"/>
</dbReference>
<dbReference type="SUPFAM" id="SSF50341">
    <property type="entry name" value="CheW-like"/>
    <property type="match status" value="1"/>
</dbReference>
<dbReference type="PROSITE" id="PS50894">
    <property type="entry name" value="HPT"/>
    <property type="match status" value="1"/>
</dbReference>
<dbReference type="Pfam" id="PF01627">
    <property type="entry name" value="Hpt"/>
    <property type="match status" value="1"/>
</dbReference>
<feature type="region of interest" description="Disordered" evidence="8">
    <location>
        <begin position="187"/>
        <end position="263"/>
    </location>
</feature>
<dbReference type="GO" id="GO:0004673">
    <property type="term" value="F:protein histidine kinase activity"/>
    <property type="evidence" value="ECO:0007669"/>
    <property type="project" value="UniProtKB-EC"/>
</dbReference>
<dbReference type="PANTHER" id="PTHR43395">
    <property type="entry name" value="SENSOR HISTIDINE KINASE CHEA"/>
    <property type="match status" value="1"/>
</dbReference>
<name>A0A850Q5X6_9RHOB</name>
<evidence type="ECO:0000259" key="9">
    <source>
        <dbReference type="PROSITE" id="PS50894"/>
    </source>
</evidence>
<feature type="region of interest" description="Disordered" evidence="8">
    <location>
        <begin position="361"/>
        <end position="431"/>
    </location>
</feature>
<dbReference type="InterPro" id="IPR002545">
    <property type="entry name" value="CheW-lke_dom"/>
</dbReference>
<dbReference type="GO" id="GO:0006935">
    <property type="term" value="P:chemotaxis"/>
    <property type="evidence" value="ECO:0007669"/>
    <property type="project" value="InterPro"/>
</dbReference>
<evidence type="ECO:0000256" key="2">
    <source>
        <dbReference type="ARBA" id="ARBA00012438"/>
    </source>
</evidence>
<dbReference type="PANTHER" id="PTHR43395:SF1">
    <property type="entry name" value="CHEMOTAXIS PROTEIN CHEA"/>
    <property type="match status" value="1"/>
</dbReference>
<dbReference type="SMART" id="SM00073">
    <property type="entry name" value="HPT"/>
    <property type="match status" value="1"/>
</dbReference>
<feature type="compositionally biased region" description="Pro residues" evidence="8">
    <location>
        <begin position="225"/>
        <end position="243"/>
    </location>
</feature>
<feature type="compositionally biased region" description="Low complexity" evidence="8">
    <location>
        <begin position="373"/>
        <end position="384"/>
    </location>
</feature>
<dbReference type="SUPFAM" id="SSF47226">
    <property type="entry name" value="Histidine-containing phosphotransfer domain, HPT domain"/>
    <property type="match status" value="1"/>
</dbReference>
<keyword evidence="3 7" id="KW-0597">Phosphoprotein</keyword>
<feature type="compositionally biased region" description="Low complexity" evidence="8">
    <location>
        <begin position="413"/>
        <end position="429"/>
    </location>
</feature>
<evidence type="ECO:0000256" key="4">
    <source>
        <dbReference type="ARBA" id="ARBA00022679"/>
    </source>
</evidence>
<feature type="compositionally biased region" description="Low complexity" evidence="8">
    <location>
        <begin position="244"/>
        <end position="263"/>
    </location>
</feature>
<dbReference type="Gene3D" id="2.30.30.40">
    <property type="entry name" value="SH3 Domains"/>
    <property type="match status" value="1"/>
</dbReference>
<dbReference type="InterPro" id="IPR036641">
    <property type="entry name" value="HPT_dom_sf"/>
</dbReference>
<feature type="domain" description="HPt" evidence="9">
    <location>
        <begin position="1"/>
        <end position="106"/>
    </location>
</feature>
<dbReference type="Pfam" id="PF01584">
    <property type="entry name" value="CheW"/>
    <property type="match status" value="1"/>
</dbReference>
<sequence length="1148" mass="122938">MNDEMDEIWELYADDGAQALDAMEEALEALQNGEGDQKDHIGALFRAVHTFKGNSRVLGLATVESRAHVSEDLIGLVRDSGVALNSEILDILMLTGDTLRGMLDHTASDRSDVDPGPSQKLYEDLKKMVAKYSGEGGDEPEAAAPAEPEAPAEEAAPEAPAAAPAAPAAPAAADPMASMFAALDDLGDSDTNYGDDDDLFGEMDDNADVAPEPEPEPEPVAAAPAPEPEPAPAPAPEPEPAPAPAAAEPAPAPEAAAEAPADAAPSEAAKRLLEDVVYHKIYSDMVAETLGYLEEAIGKAPAEMPADTLKKGKGLSYAAKQLGLDDWVTELDRMNAADGNATDVLKHVVKKVKQLRKRDLGIGGDDVEDDAPEAAPAPAAEAAPAPAPAAAPAPAPAAAAPAAPPAAAPAPAPAAAAPEAPAAPAAPAEDPTTKVLRGLADLFTRVSETGLRFATDDKPTPKELDALSQTIIGLVKDQGYVRVTRAAELLAMATTANSFRTAELQFYEELAAVEAVLPRGAVPVDLLTPTKLLRIWGADNIFDTLQKLRNGLEENNGQGETWFVGFEGLMRRAFHACNYFNMETAAQLTMALIDLFARVRVGGTKPDVILIQIARGFVDTMELVFDALDQGDNPDTSKIEKLFEEASTVCFLASGMVTAKSIEQRLGLPKEFHRVLSPESVKKAQSAIENGLSFWVIRADLNDDEDIAQAFLDWVSSKQARMITNVTVFQDDITLFDFLVATSLPDDHLQETLIQIDPSAKKLFSTVRLEVKEEENAGAHKHSDDPIDFNVVMGSGGDGLRLLETIGEISSGQAMVQELVRQMAMRDLMQEIEMSIQHSDAPPLNPRHRTILREIMDNHMGRLQQLSEAETQLASQLGQLQEESVAMRSRPANVLLKPLASFVETLARKHGGSARLSAVGGEITLDQTMITDLRHFLKALVTIRLQEEGRPGKFHISLSNEDDRVVVELTDDGKSVEKSKEFGNLVEDVKRKGGSLKSANVPNGGQRFQLSLPLHMIVLDGMVVRVGDVRYVLPIESIQRIHQGKDVVPVVAARHMAMLRLDDGDLVKIQPLSNGKTKIGDSPDGLYVIVRYGEIRRAIPVDELLGQQLVLLRPLRGVLSSMRDLSGIAILTGGDVGMVLSVSSFASA</sequence>
<accession>A0A850Q5X6</accession>
<dbReference type="GO" id="GO:0000160">
    <property type="term" value="P:phosphorelay signal transduction system"/>
    <property type="evidence" value="ECO:0007669"/>
    <property type="project" value="UniProtKB-KW"/>
</dbReference>
<evidence type="ECO:0000256" key="7">
    <source>
        <dbReference type="PROSITE-ProRule" id="PRU00110"/>
    </source>
</evidence>
<dbReference type="SMART" id="SM00260">
    <property type="entry name" value="CheW"/>
    <property type="match status" value="1"/>
</dbReference>
<keyword evidence="4" id="KW-0808">Transferase</keyword>
<keyword evidence="6" id="KW-0902">Two-component regulatory system</keyword>
<dbReference type="Proteomes" id="UP000592216">
    <property type="component" value="Unassembled WGS sequence"/>
</dbReference>
<feature type="compositionally biased region" description="Acidic residues" evidence="8">
    <location>
        <begin position="187"/>
        <end position="217"/>
    </location>
</feature>
<dbReference type="EC" id="2.7.13.3" evidence="2"/>
<dbReference type="InterPro" id="IPR051315">
    <property type="entry name" value="Bact_Chemotaxis_CheA"/>
</dbReference>
<organism evidence="10 11">
    <name type="scientific">Donghicola mangrovi</name>
    <dbReference type="NCBI Taxonomy" id="2729614"/>
    <lineage>
        <taxon>Bacteria</taxon>
        <taxon>Pseudomonadati</taxon>
        <taxon>Pseudomonadota</taxon>
        <taxon>Alphaproteobacteria</taxon>
        <taxon>Rhodobacterales</taxon>
        <taxon>Roseobacteraceae</taxon>
        <taxon>Donghicola</taxon>
    </lineage>
</organism>
<reference evidence="10 11" key="1">
    <citation type="submission" date="2020-04" db="EMBL/GenBank/DDBJ databases">
        <title>Donghicola sp., a member of the Rhodobacteraceae family isolated from mangrove forest in Thailand.</title>
        <authorList>
            <person name="Charoenyingcharoen P."/>
            <person name="Yukphan P."/>
        </authorList>
    </citation>
    <scope>NUCLEOTIDE SEQUENCE [LARGE SCALE GENOMIC DNA]</scope>
    <source>
        <strain evidence="10 11">B5-SW-15</strain>
    </source>
</reference>
<feature type="compositionally biased region" description="Pro residues" evidence="8">
    <location>
        <begin position="402"/>
        <end position="412"/>
    </location>
</feature>
<dbReference type="AlphaFoldDB" id="A0A850Q5X6"/>
<proteinExistence type="predicted"/>
<dbReference type="InterPro" id="IPR036061">
    <property type="entry name" value="CheW-like_dom_sf"/>
</dbReference>
<feature type="compositionally biased region" description="Low complexity" evidence="8">
    <location>
        <begin position="157"/>
        <end position="170"/>
    </location>
</feature>
<feature type="region of interest" description="Disordered" evidence="8">
    <location>
        <begin position="133"/>
        <end position="170"/>
    </location>
</feature>
<evidence type="ECO:0000256" key="1">
    <source>
        <dbReference type="ARBA" id="ARBA00000085"/>
    </source>
</evidence>
<evidence type="ECO:0000256" key="3">
    <source>
        <dbReference type="ARBA" id="ARBA00022553"/>
    </source>
</evidence>